<dbReference type="KEGG" id="ehx:EMIHUDRAFT_213637"/>
<sequence>MQTSKFIQAADSEVVWQALVLQQWPAAATSVVAAMGLGWKARCRLTVEIFVLRRKDNALASFAEIHFEPSIDNDDDDYADAIVHTSWFAWPTNSFAWVPGNSYGADRITATVSEFKPDEAGECAPVIDFGCEARVHDADGSYPFFLCDLSDLLLRKVGGLQWKVLA</sequence>
<dbReference type="GeneID" id="17258470"/>
<reference evidence="2" key="1">
    <citation type="journal article" date="2013" name="Nature">
        <title>Pan genome of the phytoplankton Emiliania underpins its global distribution.</title>
        <authorList>
            <person name="Read B.A."/>
            <person name="Kegel J."/>
            <person name="Klute M.J."/>
            <person name="Kuo A."/>
            <person name="Lefebvre S.C."/>
            <person name="Maumus F."/>
            <person name="Mayer C."/>
            <person name="Miller J."/>
            <person name="Monier A."/>
            <person name="Salamov A."/>
            <person name="Young J."/>
            <person name="Aguilar M."/>
            <person name="Claverie J.M."/>
            <person name="Frickenhaus S."/>
            <person name="Gonzalez K."/>
            <person name="Herman E.K."/>
            <person name="Lin Y.C."/>
            <person name="Napier J."/>
            <person name="Ogata H."/>
            <person name="Sarno A.F."/>
            <person name="Shmutz J."/>
            <person name="Schroeder D."/>
            <person name="de Vargas C."/>
            <person name="Verret F."/>
            <person name="von Dassow P."/>
            <person name="Valentin K."/>
            <person name="Van de Peer Y."/>
            <person name="Wheeler G."/>
            <person name="Dacks J.B."/>
            <person name="Delwiche C.F."/>
            <person name="Dyhrman S.T."/>
            <person name="Glockner G."/>
            <person name="John U."/>
            <person name="Richards T."/>
            <person name="Worden A.Z."/>
            <person name="Zhang X."/>
            <person name="Grigoriev I.V."/>
            <person name="Allen A.E."/>
            <person name="Bidle K."/>
            <person name="Borodovsky M."/>
            <person name="Bowler C."/>
            <person name="Brownlee C."/>
            <person name="Cock J.M."/>
            <person name="Elias M."/>
            <person name="Gladyshev V.N."/>
            <person name="Groth M."/>
            <person name="Guda C."/>
            <person name="Hadaegh A."/>
            <person name="Iglesias-Rodriguez M.D."/>
            <person name="Jenkins J."/>
            <person name="Jones B.M."/>
            <person name="Lawson T."/>
            <person name="Leese F."/>
            <person name="Lindquist E."/>
            <person name="Lobanov A."/>
            <person name="Lomsadze A."/>
            <person name="Malik S.B."/>
            <person name="Marsh M.E."/>
            <person name="Mackinder L."/>
            <person name="Mock T."/>
            <person name="Mueller-Roeber B."/>
            <person name="Pagarete A."/>
            <person name="Parker M."/>
            <person name="Probert I."/>
            <person name="Quesneville H."/>
            <person name="Raines C."/>
            <person name="Rensing S.A."/>
            <person name="Riano-Pachon D.M."/>
            <person name="Richier S."/>
            <person name="Rokitta S."/>
            <person name="Shiraiwa Y."/>
            <person name="Soanes D.M."/>
            <person name="van der Giezen M."/>
            <person name="Wahlund T.M."/>
            <person name="Williams B."/>
            <person name="Wilson W."/>
            <person name="Wolfe G."/>
            <person name="Wurch L.L."/>
        </authorList>
    </citation>
    <scope>NUCLEOTIDE SEQUENCE</scope>
</reference>
<evidence type="ECO:0008006" key="3">
    <source>
        <dbReference type="Google" id="ProtNLM"/>
    </source>
</evidence>
<evidence type="ECO:0000313" key="1">
    <source>
        <dbReference type="EnsemblProtists" id="EOD12400"/>
    </source>
</evidence>
<proteinExistence type="predicted"/>
<keyword evidence="2" id="KW-1185">Reference proteome</keyword>
<evidence type="ECO:0000313" key="2">
    <source>
        <dbReference type="Proteomes" id="UP000013827"/>
    </source>
</evidence>
<dbReference type="EnsemblProtists" id="EOD12400">
    <property type="protein sequence ID" value="EOD12400"/>
    <property type="gene ID" value="EMIHUDRAFT_213637"/>
</dbReference>
<reference evidence="1" key="2">
    <citation type="submission" date="2024-10" db="UniProtKB">
        <authorList>
            <consortium name="EnsemblProtists"/>
        </authorList>
    </citation>
    <scope>IDENTIFICATION</scope>
</reference>
<protein>
    <recommendedName>
        <fullName evidence="3">C-type lectin domain-containing protein</fullName>
    </recommendedName>
</protein>
<organism evidence="1 2">
    <name type="scientific">Emiliania huxleyi (strain CCMP1516)</name>
    <dbReference type="NCBI Taxonomy" id="280463"/>
    <lineage>
        <taxon>Eukaryota</taxon>
        <taxon>Haptista</taxon>
        <taxon>Haptophyta</taxon>
        <taxon>Prymnesiophyceae</taxon>
        <taxon>Isochrysidales</taxon>
        <taxon>Noelaerhabdaceae</taxon>
        <taxon>Emiliania</taxon>
    </lineage>
</organism>
<dbReference type="Proteomes" id="UP000013827">
    <property type="component" value="Unassembled WGS sequence"/>
</dbReference>
<dbReference type="PaxDb" id="2903-EOD12400"/>
<accession>A0A0D3IMB5</accession>
<dbReference type="RefSeq" id="XP_005764829.1">
    <property type="nucleotide sequence ID" value="XM_005764772.1"/>
</dbReference>
<name>A0A0D3IMB5_EMIH1</name>
<dbReference type="HOGENOM" id="CLU_1605778_0_0_1"/>
<dbReference type="AlphaFoldDB" id="A0A0D3IMB5"/>